<dbReference type="Proteomes" id="UP001165962">
    <property type="component" value="Unassembled WGS sequence"/>
</dbReference>
<dbReference type="SUPFAM" id="SSF55781">
    <property type="entry name" value="GAF domain-like"/>
    <property type="match status" value="1"/>
</dbReference>
<dbReference type="EMBL" id="JAAOIW010000024">
    <property type="protein sequence ID" value="NHN34965.1"/>
    <property type="molecule type" value="Genomic_DNA"/>
</dbReference>
<protein>
    <submittedName>
        <fullName evidence="2">GAF domain-containing protein</fullName>
    </submittedName>
</protein>
<keyword evidence="3" id="KW-1185">Reference proteome</keyword>
<comment type="caution">
    <text evidence="2">The sequence shown here is derived from an EMBL/GenBank/DDBJ whole genome shotgun (WGS) entry which is preliminary data.</text>
</comment>
<evidence type="ECO:0000313" key="3">
    <source>
        <dbReference type="Proteomes" id="UP001165962"/>
    </source>
</evidence>
<dbReference type="Gene3D" id="3.30.450.40">
    <property type="match status" value="1"/>
</dbReference>
<dbReference type="InterPro" id="IPR003018">
    <property type="entry name" value="GAF"/>
</dbReference>
<evidence type="ECO:0000313" key="2">
    <source>
        <dbReference type="EMBL" id="NHN34965.1"/>
    </source>
</evidence>
<sequence length="217" mass="25166">MKDIINSLKHFKLTKEIRTILTQLHPVNARQSDLSNVFEKLYHADLIGMQELLSIETRMSLSHYCMAMEEKLNGLLCVVYLYEEDEKRLWIGAGPSIPDGYKEYSHGLNVNMDIPGGAKDPIYIKNTLIVSNVERAQDIVTLNHKKKMMVDGFKSYCCSPLEYQGKLIGHTVLFSEQLRDFSDYEINMFQDHRNQIEKKLSQIKDDMIFILKKQQTS</sequence>
<dbReference type="Pfam" id="PF01590">
    <property type="entry name" value="GAF"/>
    <property type="match status" value="1"/>
</dbReference>
<gene>
    <name evidence="2" type="ORF">G9U52_35070</name>
</gene>
<organism evidence="2 3">
    <name type="scientific">Paenibacillus agricola</name>
    <dbReference type="NCBI Taxonomy" id="2716264"/>
    <lineage>
        <taxon>Bacteria</taxon>
        <taxon>Bacillati</taxon>
        <taxon>Bacillota</taxon>
        <taxon>Bacilli</taxon>
        <taxon>Bacillales</taxon>
        <taxon>Paenibacillaceae</taxon>
        <taxon>Paenibacillus</taxon>
    </lineage>
</organism>
<name>A0ABX0JLQ1_9BACL</name>
<evidence type="ECO:0000259" key="1">
    <source>
        <dbReference type="Pfam" id="PF01590"/>
    </source>
</evidence>
<feature type="domain" description="GAF" evidence="1">
    <location>
        <begin position="121"/>
        <end position="196"/>
    </location>
</feature>
<dbReference type="RefSeq" id="WP_166156899.1">
    <property type="nucleotide sequence ID" value="NZ_JAAOIW010000024.1"/>
</dbReference>
<proteinExistence type="predicted"/>
<dbReference type="InterPro" id="IPR029016">
    <property type="entry name" value="GAF-like_dom_sf"/>
</dbReference>
<accession>A0ABX0JLQ1</accession>
<reference evidence="2" key="1">
    <citation type="submission" date="2020-03" db="EMBL/GenBank/DDBJ databases">
        <title>Draft sequencing of Paenibacilllus sp. S3N08.</title>
        <authorList>
            <person name="Kim D.-U."/>
        </authorList>
    </citation>
    <scope>NUCLEOTIDE SEQUENCE</scope>
    <source>
        <strain evidence="2">S3N08</strain>
    </source>
</reference>